<proteinExistence type="predicted"/>
<gene>
    <name evidence="1" type="ORF">FBU59_005036</name>
</gene>
<feature type="non-terminal residue" evidence="1">
    <location>
        <position position="512"/>
    </location>
</feature>
<evidence type="ECO:0000313" key="2">
    <source>
        <dbReference type="Proteomes" id="UP001150603"/>
    </source>
</evidence>
<sequence length="512" mass="54471">MGVARLSAADIEMSSRYAPEIPGPPVVQSSQTDPRIPLRTAADGLPWSQQTLPFSAADVADPTDPMRTPVMSPAQNQHFPHTQVRTLTRRTVKLTRRQSLVPDSEIASLELAAGQGTSRGTLSQSAASTFIEARRRRTLVKDALTSKGRGPVVVLAAKTPKAKPFLAMDSEGSVVPEPLPLPNMVRYVKAFGMLSTDGQGDMSAESESDSEYECKPEPVLGSRDSEDDAEPWPKTEPVSDYEEETDIEYELEVFHAAIEDFVCGIPVEDIVASAVPAPVLATKFYPGWWAQQSSAEFSAMVNMFVRRTPVEDVVASAMSMPKEFPARMASATFSTMVDTLVSQTPVVGIVALALPASEESPASKESAVSEESHGSKEVLALEESSAFEELSESEESYESEESSGSEEVSDSEDSSDSEETPAPPPASGFEVAAVDAGKWKCGTCDLLSPDSSSKCVVCDAPKPGGAGPEADKPATSTVPIVGGFMPSVSLSFGSNSKQDLSVIAGFEPKQTF</sequence>
<evidence type="ECO:0000313" key="1">
    <source>
        <dbReference type="EMBL" id="KAJ1936489.1"/>
    </source>
</evidence>
<dbReference type="Proteomes" id="UP001150603">
    <property type="component" value="Unassembled WGS sequence"/>
</dbReference>
<comment type="caution">
    <text evidence="1">The sequence shown here is derived from an EMBL/GenBank/DDBJ whole genome shotgun (WGS) entry which is preliminary data.</text>
</comment>
<keyword evidence="2" id="KW-1185">Reference proteome</keyword>
<reference evidence="1" key="1">
    <citation type="submission" date="2022-07" db="EMBL/GenBank/DDBJ databases">
        <title>Phylogenomic reconstructions and comparative analyses of Kickxellomycotina fungi.</title>
        <authorList>
            <person name="Reynolds N.K."/>
            <person name="Stajich J.E."/>
            <person name="Barry K."/>
            <person name="Grigoriev I.V."/>
            <person name="Crous P."/>
            <person name="Smith M.E."/>
        </authorList>
    </citation>
    <scope>NUCLEOTIDE SEQUENCE</scope>
    <source>
        <strain evidence="1">NRRL 5244</strain>
    </source>
</reference>
<dbReference type="EMBL" id="JANBPW010003866">
    <property type="protein sequence ID" value="KAJ1936489.1"/>
    <property type="molecule type" value="Genomic_DNA"/>
</dbReference>
<accession>A0ACC1J3P2</accession>
<name>A0ACC1J3P2_9FUNG</name>
<protein>
    <submittedName>
        <fullName evidence="1">Uncharacterized protein</fullName>
    </submittedName>
</protein>
<organism evidence="1 2">
    <name type="scientific">Linderina macrospora</name>
    <dbReference type="NCBI Taxonomy" id="4868"/>
    <lineage>
        <taxon>Eukaryota</taxon>
        <taxon>Fungi</taxon>
        <taxon>Fungi incertae sedis</taxon>
        <taxon>Zoopagomycota</taxon>
        <taxon>Kickxellomycotina</taxon>
        <taxon>Kickxellomycetes</taxon>
        <taxon>Kickxellales</taxon>
        <taxon>Kickxellaceae</taxon>
        <taxon>Linderina</taxon>
    </lineage>
</organism>